<dbReference type="RefSeq" id="WP_344887048.1">
    <property type="nucleotide sequence ID" value="NZ_BAAAZP010000124.1"/>
</dbReference>
<feature type="domain" description="NAD(P)-binding" evidence="1">
    <location>
        <begin position="32"/>
        <end position="171"/>
    </location>
</feature>
<comment type="caution">
    <text evidence="2">The sequence shown here is derived from an EMBL/GenBank/DDBJ whole genome shotgun (WGS) entry which is preliminary data.</text>
</comment>
<dbReference type="EMBL" id="BAAAZP010000124">
    <property type="protein sequence ID" value="GAA3692103.1"/>
    <property type="molecule type" value="Genomic_DNA"/>
</dbReference>
<dbReference type="InterPro" id="IPR016040">
    <property type="entry name" value="NAD(P)-bd_dom"/>
</dbReference>
<protein>
    <submittedName>
        <fullName evidence="2">NAD(P)H-binding protein</fullName>
    </submittedName>
</protein>
<accession>A0ABP7CPF5</accession>
<dbReference type="SUPFAM" id="SSF51735">
    <property type="entry name" value="NAD(P)-binding Rossmann-fold domains"/>
    <property type="match status" value="1"/>
</dbReference>
<evidence type="ECO:0000259" key="1">
    <source>
        <dbReference type="Pfam" id="PF13460"/>
    </source>
</evidence>
<reference evidence="3" key="1">
    <citation type="journal article" date="2019" name="Int. J. Syst. Evol. Microbiol.">
        <title>The Global Catalogue of Microorganisms (GCM) 10K type strain sequencing project: providing services to taxonomists for standard genome sequencing and annotation.</title>
        <authorList>
            <consortium name="The Broad Institute Genomics Platform"/>
            <consortium name="The Broad Institute Genome Sequencing Center for Infectious Disease"/>
            <person name="Wu L."/>
            <person name="Ma J."/>
        </authorList>
    </citation>
    <scope>NUCLEOTIDE SEQUENCE [LARGE SCALE GENOMIC DNA]</scope>
    <source>
        <strain evidence="3">JCM 16904</strain>
    </source>
</reference>
<sequence length="318" mass="34422">MGGIKHFTNASQPALFLLTAVCARKDAGSSPTGIVGRSLARRLLDAGDRVRVLAEPGQVDGWPDGVEVVEGSITRPLEHAGAFAGVDGVFLAGAVPATVEDALVAARDAGVRRIAVLSSHGPEYEEAYPPETWFWLAVERAVERSGMEWTHIRPSAVMGAMIEGTYPATGSDWPDTVRGERIVREAFLEDGHYPFIHEDDLAAVAVAALRTGDHVGAVVEAVGLPISTRSRVASIAAAIGHDLAAVEVTPDDSRANWRRRGWPDGGIEVTLYALREYGERLAELTRWTLDQRPSVREIIGRPLRGFDDWAAEHAHLFR</sequence>
<dbReference type="Gene3D" id="3.40.50.720">
    <property type="entry name" value="NAD(P)-binding Rossmann-like Domain"/>
    <property type="match status" value="1"/>
</dbReference>
<organism evidence="2 3">
    <name type="scientific">Nonomuraea antimicrobica</name>
    <dbReference type="NCBI Taxonomy" id="561173"/>
    <lineage>
        <taxon>Bacteria</taxon>
        <taxon>Bacillati</taxon>
        <taxon>Actinomycetota</taxon>
        <taxon>Actinomycetes</taxon>
        <taxon>Streptosporangiales</taxon>
        <taxon>Streptosporangiaceae</taxon>
        <taxon>Nonomuraea</taxon>
    </lineage>
</organism>
<dbReference type="PANTHER" id="PTHR43162:SF1">
    <property type="entry name" value="PRESTALK A DIFFERENTIATION PROTEIN A"/>
    <property type="match status" value="1"/>
</dbReference>
<proteinExistence type="predicted"/>
<evidence type="ECO:0000313" key="3">
    <source>
        <dbReference type="Proteomes" id="UP001500902"/>
    </source>
</evidence>
<keyword evidence="3" id="KW-1185">Reference proteome</keyword>
<dbReference type="Pfam" id="PF13460">
    <property type="entry name" value="NAD_binding_10"/>
    <property type="match status" value="1"/>
</dbReference>
<gene>
    <name evidence="2" type="ORF">GCM10022224_067220</name>
</gene>
<dbReference type="InterPro" id="IPR051604">
    <property type="entry name" value="Ergot_Alk_Oxidoreductase"/>
</dbReference>
<evidence type="ECO:0000313" key="2">
    <source>
        <dbReference type="EMBL" id="GAA3692103.1"/>
    </source>
</evidence>
<dbReference type="InterPro" id="IPR036291">
    <property type="entry name" value="NAD(P)-bd_dom_sf"/>
</dbReference>
<dbReference type="PANTHER" id="PTHR43162">
    <property type="match status" value="1"/>
</dbReference>
<name>A0ABP7CPF5_9ACTN</name>
<dbReference type="Proteomes" id="UP001500902">
    <property type="component" value="Unassembled WGS sequence"/>
</dbReference>